<gene>
    <name evidence="1" type="ORF">FOZ63_018002</name>
</gene>
<feature type="non-terminal residue" evidence="1">
    <location>
        <position position="174"/>
    </location>
</feature>
<proteinExistence type="predicted"/>
<name>A0A7J6TU05_PEROL</name>
<evidence type="ECO:0000313" key="2">
    <source>
        <dbReference type="Proteomes" id="UP000553632"/>
    </source>
</evidence>
<dbReference type="Proteomes" id="UP000553632">
    <property type="component" value="Unassembled WGS sequence"/>
</dbReference>
<comment type="caution">
    <text evidence="1">The sequence shown here is derived from an EMBL/GenBank/DDBJ whole genome shotgun (WGS) entry which is preliminary data.</text>
</comment>
<organism evidence="1 2">
    <name type="scientific">Perkinsus olseni</name>
    <name type="common">Perkinsus atlanticus</name>
    <dbReference type="NCBI Taxonomy" id="32597"/>
    <lineage>
        <taxon>Eukaryota</taxon>
        <taxon>Sar</taxon>
        <taxon>Alveolata</taxon>
        <taxon>Perkinsozoa</taxon>
        <taxon>Perkinsea</taxon>
        <taxon>Perkinsida</taxon>
        <taxon>Perkinsidae</taxon>
        <taxon>Perkinsus</taxon>
    </lineage>
</organism>
<sequence length="174" mass="19551">LDVCIALKGQLDLLGEVAIDCYKYYSDSKQFPNEDQRLAYVEYMPGSEADPVLADRLKSSDTSKRVWAYKNRLQQALHYDKKEHRLPQVLQRTVKEIANEQNPVRGDVMTTLRSLPITPLCEPKSKDPHAVVEAVDALVTSLNRSKEQIKGSSIAREGQALISNIIRSAPLDSE</sequence>
<keyword evidence="2" id="KW-1185">Reference proteome</keyword>
<reference evidence="1 2" key="1">
    <citation type="submission" date="2020-04" db="EMBL/GenBank/DDBJ databases">
        <title>Perkinsus olseni comparative genomics.</title>
        <authorList>
            <person name="Bogema D.R."/>
        </authorList>
    </citation>
    <scope>NUCLEOTIDE SEQUENCE [LARGE SCALE GENOMIC DNA]</scope>
    <source>
        <strain evidence="1 2">ATCC PRA-207</strain>
    </source>
</reference>
<evidence type="ECO:0000313" key="1">
    <source>
        <dbReference type="EMBL" id="KAF4748605.1"/>
    </source>
</evidence>
<dbReference type="AlphaFoldDB" id="A0A7J6TU05"/>
<dbReference type="EMBL" id="JABANO010008399">
    <property type="protein sequence ID" value="KAF4748605.1"/>
    <property type="molecule type" value="Genomic_DNA"/>
</dbReference>
<protein>
    <submittedName>
        <fullName evidence="1">Uncharacterized protein</fullName>
    </submittedName>
</protein>
<feature type="non-terminal residue" evidence="1">
    <location>
        <position position="1"/>
    </location>
</feature>
<accession>A0A7J6TU05</accession>